<keyword evidence="1" id="KW-1133">Transmembrane helix</keyword>
<feature type="transmembrane region" description="Helical" evidence="1">
    <location>
        <begin position="75"/>
        <end position="92"/>
    </location>
</feature>
<dbReference type="Proteomes" id="UP000050961">
    <property type="component" value="Unassembled WGS sequence"/>
</dbReference>
<evidence type="ECO:0000259" key="2">
    <source>
        <dbReference type="Pfam" id="PF10131"/>
    </source>
</evidence>
<gene>
    <name evidence="3" type="ORF">FD15_GL001278</name>
</gene>
<feature type="transmembrane region" description="Helical" evidence="1">
    <location>
        <begin position="368"/>
        <end position="387"/>
    </location>
</feature>
<feature type="transmembrane region" description="Helical" evidence="1">
    <location>
        <begin position="221"/>
        <end position="241"/>
    </location>
</feature>
<name>A0A023CWW0_9LACO</name>
<feature type="transmembrane region" description="Helical" evidence="1">
    <location>
        <begin position="279"/>
        <end position="298"/>
    </location>
</feature>
<keyword evidence="4" id="KW-1185">Reference proteome</keyword>
<dbReference type="eggNOG" id="COG5617">
    <property type="taxonomic scope" value="Bacteria"/>
</dbReference>
<feature type="transmembrane region" description="Helical" evidence="1">
    <location>
        <begin position="9"/>
        <end position="29"/>
    </location>
</feature>
<feature type="transmembrane region" description="Helical" evidence="1">
    <location>
        <begin position="310"/>
        <end position="331"/>
    </location>
</feature>
<dbReference type="STRING" id="1423806.FD15_GL001278"/>
<evidence type="ECO:0000313" key="4">
    <source>
        <dbReference type="Proteomes" id="UP000050961"/>
    </source>
</evidence>
<keyword evidence="1" id="KW-0472">Membrane</keyword>
<dbReference type="Pfam" id="PF10131">
    <property type="entry name" value="PTPS_related"/>
    <property type="match status" value="1"/>
</dbReference>
<protein>
    <recommendedName>
        <fullName evidence="2">Membrane protein 6-pyruvoyl-tetrahydropterin synthase-related domain-containing protein</fullName>
    </recommendedName>
</protein>
<feature type="transmembrane region" description="Helical" evidence="1">
    <location>
        <begin position="178"/>
        <end position="209"/>
    </location>
</feature>
<feature type="transmembrane region" description="Helical" evidence="1">
    <location>
        <begin position="343"/>
        <end position="361"/>
    </location>
</feature>
<dbReference type="RefSeq" id="WP_034987962.1">
    <property type="nucleotide sequence ID" value="NZ_AYZF01000013.1"/>
</dbReference>
<dbReference type="PATRIC" id="fig|1423806.3.peg.1300"/>
<feature type="transmembrane region" description="Helical" evidence="1">
    <location>
        <begin position="154"/>
        <end position="172"/>
    </location>
</feature>
<comment type="caution">
    <text evidence="3">The sequence shown here is derived from an EMBL/GenBank/DDBJ whole genome shotgun (WGS) entry which is preliminary data.</text>
</comment>
<feature type="transmembrane region" description="Helical" evidence="1">
    <location>
        <begin position="99"/>
        <end position="116"/>
    </location>
</feature>
<feature type="domain" description="Membrane protein 6-pyruvoyl-tetrahydropterin synthase-related" evidence="2">
    <location>
        <begin position="76"/>
        <end position="387"/>
    </location>
</feature>
<reference evidence="3 4" key="1">
    <citation type="journal article" date="2015" name="Genome Announc.">
        <title>Expanding the biotechnology potential of lactobacilli through comparative genomics of 213 strains and associated genera.</title>
        <authorList>
            <person name="Sun Z."/>
            <person name="Harris H.M."/>
            <person name="McCann A."/>
            <person name="Guo C."/>
            <person name="Argimon S."/>
            <person name="Zhang W."/>
            <person name="Yang X."/>
            <person name="Jeffery I.B."/>
            <person name="Cooney J.C."/>
            <person name="Kagawa T.F."/>
            <person name="Liu W."/>
            <person name="Song Y."/>
            <person name="Salvetti E."/>
            <person name="Wrobel A."/>
            <person name="Rasinkangas P."/>
            <person name="Parkhill J."/>
            <person name="Rea M.C."/>
            <person name="O'Sullivan O."/>
            <person name="Ritari J."/>
            <person name="Douillard F.P."/>
            <person name="Paul Ross R."/>
            <person name="Yang R."/>
            <person name="Briner A.E."/>
            <person name="Felis G.E."/>
            <person name="de Vos W.M."/>
            <person name="Barrangou R."/>
            <person name="Klaenhammer T.R."/>
            <person name="Caufield P.W."/>
            <person name="Cui Y."/>
            <person name="Zhang H."/>
            <person name="O'Toole P.W."/>
        </authorList>
    </citation>
    <scope>NUCLEOTIDE SEQUENCE [LARGE SCALE GENOMIC DNA]</scope>
    <source>
        <strain evidence="3 4">DSM 21376</strain>
    </source>
</reference>
<dbReference type="InterPro" id="IPR018776">
    <property type="entry name" value="Membrane_prot_PTPS-rel_domain"/>
</dbReference>
<accession>A0A023CWW0</accession>
<dbReference type="AlphaFoldDB" id="A0A023CWW0"/>
<dbReference type="OrthoDB" id="9784157at2"/>
<proteinExistence type="predicted"/>
<dbReference type="EMBL" id="AYZF01000013">
    <property type="protein sequence ID" value="KRN06088.1"/>
    <property type="molecule type" value="Genomic_DNA"/>
</dbReference>
<evidence type="ECO:0000256" key="1">
    <source>
        <dbReference type="SAM" id="Phobius"/>
    </source>
</evidence>
<evidence type="ECO:0000313" key="3">
    <source>
        <dbReference type="EMBL" id="KRN06088.1"/>
    </source>
</evidence>
<feature type="transmembrane region" description="Helical" evidence="1">
    <location>
        <begin position="513"/>
        <end position="530"/>
    </location>
</feature>
<organism evidence="3 4">
    <name type="scientific">Liquorilactobacillus sucicola DSM 21376 = JCM 15457</name>
    <dbReference type="NCBI Taxonomy" id="1423806"/>
    <lineage>
        <taxon>Bacteria</taxon>
        <taxon>Bacillati</taxon>
        <taxon>Bacillota</taxon>
        <taxon>Bacilli</taxon>
        <taxon>Lactobacillales</taxon>
        <taxon>Lactobacillaceae</taxon>
        <taxon>Liquorilactobacillus</taxon>
    </lineage>
</organism>
<keyword evidence="1" id="KW-0812">Transmembrane</keyword>
<sequence length="547" mass="62534">MKTLKLKNSFLVVIGSLLGSYLYLVPFFYDKKMRVGNFLERDLNFHLSRLYGIGHAFSNPINYISFKGVGHGVNYFYPWLTFYPAYIFYKLFNNGTFSLIFFLFLLTFFTFITSYYSCKAAFKNNKAAAIFSILYTFSGYRAVDVFQRCDIGEIIAITFFPIILLSFYKIIIKYDFDYWLLLSLSFSLVIYSHVLSAVFLAFTLLLLLICLWANLEYKRTLLIKISESALLTIGLTSFYWLPMLQQMRFIEINPPAIRDLNFTALDLSWLINNSLNNSINIGGAILGLVLLTVFVVSSSRLKVEGYTYRVVWLITVVLILLSTKLFPWSLLQNTPLKIIQYPWRFLEVATLLISAIGAWLLKDTKTKNIILLLFLSLSINTSISFNITKESWFSVDKNTFMSSVIGKESLDYYPIISAGQNKDSIGNKEFVVNGKTKKVPFVASDTHVTIPVSPNKDGKFLNTPFLKYLGVHATIDGKETKVKTSNRGTVQLYVPKNSKKIIITSRYTRLGNVAKLISVFSLAALIFLYLRKIYQKHDKSKSPVIKS</sequence>